<dbReference type="PANTHER" id="PTHR10894">
    <property type="entry name" value="NUCLEOLAR PROTEIN 5 NUCLEOLAR PROTEIN NOP5 NOP58"/>
    <property type="match status" value="1"/>
</dbReference>
<evidence type="ECO:0000313" key="10">
    <source>
        <dbReference type="EMBL" id="RHY28779.1"/>
    </source>
</evidence>
<proteinExistence type="inferred from homology"/>
<dbReference type="InterPro" id="IPR012974">
    <property type="entry name" value="NOP58/56_N"/>
</dbReference>
<dbReference type="Pfam" id="PF08156">
    <property type="entry name" value="NOP5NT"/>
    <property type="match status" value="1"/>
</dbReference>
<dbReference type="InterPro" id="IPR045056">
    <property type="entry name" value="Nop56/Nop58"/>
</dbReference>
<evidence type="ECO:0000256" key="4">
    <source>
        <dbReference type="ARBA" id="ARBA00023242"/>
    </source>
</evidence>
<dbReference type="Pfam" id="PF16796">
    <property type="entry name" value="Microtub_bd"/>
    <property type="match status" value="2"/>
</dbReference>
<dbReference type="InterPro" id="IPR042239">
    <property type="entry name" value="Nop_C"/>
</dbReference>
<dbReference type="InterPro" id="IPR012976">
    <property type="entry name" value="NOSIC"/>
</dbReference>
<keyword evidence="6" id="KW-0067">ATP-binding</keyword>
<dbReference type="GO" id="GO:0031428">
    <property type="term" value="C:box C/D methylation guide snoRNP complex"/>
    <property type="evidence" value="ECO:0007669"/>
    <property type="project" value="InterPro"/>
</dbReference>
<comment type="subcellular location">
    <subcellularLocation>
        <location evidence="1">Nucleus</location>
        <location evidence="1">Nucleolus</location>
    </subcellularLocation>
</comment>
<dbReference type="VEuPathDB" id="FungiDB:H310_13918"/>
<dbReference type="GO" id="GO:0005524">
    <property type="term" value="F:ATP binding"/>
    <property type="evidence" value="ECO:0007669"/>
    <property type="project" value="UniProtKB-UniRule"/>
</dbReference>
<feature type="compositionally biased region" description="Polar residues" evidence="7">
    <location>
        <begin position="100"/>
        <end position="112"/>
    </location>
</feature>
<feature type="compositionally biased region" description="Basic residues" evidence="7">
    <location>
        <begin position="959"/>
        <end position="968"/>
    </location>
</feature>
<dbReference type="AlphaFoldDB" id="A0A3R6WKJ5"/>
<feature type="region of interest" description="Disordered" evidence="7">
    <location>
        <begin position="99"/>
        <end position="124"/>
    </location>
</feature>
<dbReference type="FunFam" id="1.10.246.90:FF:000001">
    <property type="entry name" value="Nucleolar protein 56"/>
    <property type="match status" value="1"/>
</dbReference>
<keyword evidence="6" id="KW-0547">Nucleotide-binding</keyword>
<dbReference type="Gene3D" id="1.10.246.90">
    <property type="entry name" value="Nop domain"/>
    <property type="match status" value="1"/>
</dbReference>
<name>A0A3R6WKJ5_9STRA</name>
<dbReference type="EMBL" id="QUSY01000528">
    <property type="protein sequence ID" value="RHY28779.1"/>
    <property type="molecule type" value="Genomic_DNA"/>
</dbReference>
<keyword evidence="11" id="KW-1185">Reference proteome</keyword>
<dbReference type="PANTHER" id="PTHR10894:SF0">
    <property type="entry name" value="NUCLEOLAR PROTEIN 56"/>
    <property type="match status" value="1"/>
</dbReference>
<evidence type="ECO:0000256" key="5">
    <source>
        <dbReference type="ARBA" id="ARBA00040742"/>
    </source>
</evidence>
<dbReference type="GO" id="GO:0032040">
    <property type="term" value="C:small-subunit processome"/>
    <property type="evidence" value="ECO:0007669"/>
    <property type="project" value="InterPro"/>
</dbReference>
<feature type="compositionally biased region" description="Acidic residues" evidence="7">
    <location>
        <begin position="28"/>
        <end position="37"/>
    </location>
</feature>
<evidence type="ECO:0000256" key="7">
    <source>
        <dbReference type="SAM" id="MobiDB-lite"/>
    </source>
</evidence>
<dbReference type="GO" id="GO:0007018">
    <property type="term" value="P:microtubule-based movement"/>
    <property type="evidence" value="ECO:0007669"/>
    <property type="project" value="InterPro"/>
</dbReference>
<protein>
    <recommendedName>
        <fullName evidence="5">Nucleolar protein 56</fullName>
    </recommendedName>
</protein>
<dbReference type="SMART" id="SM00931">
    <property type="entry name" value="NOSIC"/>
    <property type="match status" value="1"/>
</dbReference>
<evidence type="ECO:0000256" key="2">
    <source>
        <dbReference type="ARBA" id="ARBA00009211"/>
    </source>
</evidence>
<organism evidence="10 11">
    <name type="scientific">Aphanomyces invadans</name>
    <dbReference type="NCBI Taxonomy" id="157072"/>
    <lineage>
        <taxon>Eukaryota</taxon>
        <taxon>Sar</taxon>
        <taxon>Stramenopiles</taxon>
        <taxon>Oomycota</taxon>
        <taxon>Saprolegniomycetes</taxon>
        <taxon>Saprolegniales</taxon>
        <taxon>Verrucalvaceae</taxon>
        <taxon>Aphanomyces</taxon>
    </lineage>
</organism>
<comment type="similarity">
    <text evidence="2">Belongs to the NOP5/NOP56 family.</text>
</comment>
<evidence type="ECO:0000259" key="9">
    <source>
        <dbReference type="PROSITE" id="PS51358"/>
    </source>
</evidence>
<evidence type="ECO:0000259" key="8">
    <source>
        <dbReference type="PROSITE" id="PS50067"/>
    </source>
</evidence>
<accession>A0A3R6WKJ5</accession>
<comment type="similarity">
    <text evidence="6">Belongs to the TRAFAC class myosin-kinesin ATPase superfamily. Kinesin family.</text>
</comment>
<dbReference type="FunFam" id="1.10.287.4070:FF:000002">
    <property type="entry name" value="Nucleolar protein 56"/>
    <property type="match status" value="1"/>
</dbReference>
<gene>
    <name evidence="10" type="ORF">DYB32_005709</name>
</gene>
<comment type="caution">
    <text evidence="10">The sequence shown here is derived from an EMBL/GenBank/DDBJ whole genome shotgun (WGS) entry which is preliminary data.</text>
</comment>
<evidence type="ECO:0000256" key="1">
    <source>
        <dbReference type="ARBA" id="ARBA00004604"/>
    </source>
</evidence>
<dbReference type="GO" id="GO:0030515">
    <property type="term" value="F:snoRNA binding"/>
    <property type="evidence" value="ECO:0007669"/>
    <property type="project" value="InterPro"/>
</dbReference>
<keyword evidence="6" id="KW-0505">Motor protein</keyword>
<dbReference type="SMART" id="SM00129">
    <property type="entry name" value="KISc"/>
    <property type="match status" value="1"/>
</dbReference>
<dbReference type="PROSITE" id="PS50067">
    <property type="entry name" value="KINESIN_MOTOR_2"/>
    <property type="match status" value="1"/>
</dbReference>
<feature type="binding site" evidence="6">
    <location>
        <begin position="317"/>
        <end position="324"/>
    </location>
    <ligand>
        <name>ATP</name>
        <dbReference type="ChEBI" id="CHEBI:30616"/>
    </ligand>
</feature>
<dbReference type="InterPro" id="IPR002687">
    <property type="entry name" value="Nop_dom"/>
</dbReference>
<feature type="region of interest" description="Disordered" evidence="7">
    <location>
        <begin position="915"/>
        <end position="968"/>
    </location>
</feature>
<dbReference type="GO" id="GO:0008017">
    <property type="term" value="F:microtubule binding"/>
    <property type="evidence" value="ECO:0007669"/>
    <property type="project" value="InterPro"/>
</dbReference>
<reference evidence="10 11" key="1">
    <citation type="submission" date="2018-08" db="EMBL/GenBank/DDBJ databases">
        <title>Aphanomyces genome sequencing and annotation.</title>
        <authorList>
            <person name="Minardi D."/>
            <person name="Oidtmann B."/>
            <person name="Van Der Giezen M."/>
            <person name="Studholme D.J."/>
        </authorList>
    </citation>
    <scope>NUCLEOTIDE SEQUENCE [LARGE SCALE GENOMIC DNA]</scope>
    <source>
        <strain evidence="10 11">NJM0002</strain>
    </source>
</reference>
<evidence type="ECO:0000256" key="6">
    <source>
        <dbReference type="PROSITE-ProRule" id="PRU00283"/>
    </source>
</evidence>
<dbReference type="GO" id="GO:0003777">
    <property type="term" value="F:microtubule motor activity"/>
    <property type="evidence" value="ECO:0007669"/>
    <property type="project" value="InterPro"/>
</dbReference>
<dbReference type="Gene3D" id="3.40.850.10">
    <property type="entry name" value="Kinesin motor domain"/>
    <property type="match status" value="2"/>
</dbReference>
<keyword evidence="4" id="KW-0539">Nucleus</keyword>
<dbReference type="InterPro" id="IPR031852">
    <property type="entry name" value="Vik1/Cik1_MT-bd"/>
</dbReference>
<dbReference type="PROSITE" id="PS51358">
    <property type="entry name" value="NOP"/>
    <property type="match status" value="1"/>
</dbReference>
<dbReference type="InterPro" id="IPR001752">
    <property type="entry name" value="Kinesin_motor_dom"/>
</dbReference>
<dbReference type="InterPro" id="IPR036070">
    <property type="entry name" value="Nop_dom_sf"/>
</dbReference>
<evidence type="ECO:0000313" key="11">
    <source>
        <dbReference type="Proteomes" id="UP000285060"/>
    </source>
</evidence>
<dbReference type="InterPro" id="IPR036961">
    <property type="entry name" value="Kinesin_motor_dom_sf"/>
</dbReference>
<sequence length="968" mass="105472">MVCPEELLSWRVQAASTGGARVGGDASQDGDDEDLNDRDDRNGVNPVNHYCRRGHATDGVVVSMAITEAATVGPAKGAVVLRKALDAFVAAHPNADANVVQPQQSQAKAQRMSTAAASSGGGADRVKLNQLEQALAKASAGTARPVREVACNPLLRAGGSKSDGDAVVERVWAKKLADAEKKAQKVLDDVQTQSARQVHALKYDSCLSGSPRFTRADSGICRADLAQATATVADMTGRVHEEEQALRKKYYNTIEDMKGKIRVYCRCRPMSTSELERDCQSCVRFLDDVSHDQVFEDTKHLLQSALDGYNVCIFAYGQTGSGKTFTMTGDVPSLEWQLYNDQLIDLLAQLDSSYKEDKAPKLDIKKNDKGMVVVTNAASKACTSADQTLRMFDGATHVLARGTSPTDIDFSSRGHPTVVWLTLLNSQDETQTSLSYAARVKLITNQASKTSDSEEVAKLKAIIKQLQAGGVPRPDDDDGVEVAIVHTSFVLFESASGYALFEVVEAEQIAVLLDQVQQGVQDLSKFGAAVKLKAFSPFVSAESALENINAISEGLLTDDLQAFLELNLPKAKKSKSAAFTLGVSDKGLAQAITDALHLSVNTNETTLEVLRGVRLHFAKFIKELDNGVWSKAQLGLGHSYSRAKVKFNVNRADNMIIQAIALLDQLDKDINTFAMRVREWYSWHFPELVKIVPDNYVYARCAAFIKHRTSLSEDSIEELSKLTMDEDKATAIVAASRTSMGMDMSELDMLNVANFTSRLIGLAEYRLQLQAYLHSKMGQVAPNLAALIGDAVGARLISHAGSLTNLAKCPASTVQILGAEKALFRALKTRGNTPKYGLLFHSSFIGRAAAKNKGRISRYLANKCAIASRIDSFIDEPTTAYGDQMKEQVEERLAFYESGAAPRKNVDVMAQVSEALKNAAPLKKRKNKDGDKSEKKSKKAKKEEAVVEADDEPVETEKKKKKKKKNKE</sequence>
<feature type="region of interest" description="Disordered" evidence="7">
    <location>
        <begin position="18"/>
        <end position="47"/>
    </location>
</feature>
<dbReference type="Proteomes" id="UP000285060">
    <property type="component" value="Unassembled WGS sequence"/>
</dbReference>
<evidence type="ECO:0000256" key="3">
    <source>
        <dbReference type="ARBA" id="ARBA00022517"/>
    </source>
</evidence>
<keyword evidence="3" id="KW-0690">Ribosome biogenesis</keyword>
<feature type="domain" description="Nop" evidence="9">
    <location>
        <begin position="780"/>
        <end position="898"/>
    </location>
</feature>
<dbReference type="VEuPathDB" id="FungiDB:H310_09900"/>
<dbReference type="SUPFAM" id="SSF89124">
    <property type="entry name" value="Nop domain"/>
    <property type="match status" value="1"/>
</dbReference>
<dbReference type="VEuPathDB" id="FungiDB:H310_13917"/>
<dbReference type="InterPro" id="IPR027417">
    <property type="entry name" value="P-loop_NTPase"/>
</dbReference>
<dbReference type="Pfam" id="PF01798">
    <property type="entry name" value="Nop"/>
    <property type="match status" value="1"/>
</dbReference>
<feature type="domain" description="Kinesin motor" evidence="8">
    <location>
        <begin position="260"/>
        <end position="338"/>
    </location>
</feature>
<dbReference type="GO" id="GO:0042254">
    <property type="term" value="P:ribosome biogenesis"/>
    <property type="evidence" value="ECO:0007669"/>
    <property type="project" value="UniProtKB-KW"/>
</dbReference>
<dbReference type="Gene3D" id="1.10.287.4070">
    <property type="match status" value="1"/>
</dbReference>
<dbReference type="SUPFAM" id="SSF52540">
    <property type="entry name" value="P-loop containing nucleoside triphosphate hydrolases"/>
    <property type="match status" value="1"/>
</dbReference>